<keyword evidence="2 5" id="KW-0812">Transmembrane</keyword>
<dbReference type="AlphaFoldDB" id="A0A4V2NU76"/>
<dbReference type="PIRSF" id="PIRSF006648">
    <property type="entry name" value="DrrB"/>
    <property type="match status" value="1"/>
</dbReference>
<dbReference type="PROSITE" id="PS51012">
    <property type="entry name" value="ABC_TM2"/>
    <property type="match status" value="1"/>
</dbReference>
<comment type="caution">
    <text evidence="7">The sequence shown here is derived from an EMBL/GenBank/DDBJ whole genome shotgun (WGS) entry which is preliminary data.</text>
</comment>
<protein>
    <submittedName>
        <fullName evidence="7">ABC transporter permease</fullName>
    </submittedName>
</protein>
<proteinExistence type="predicted"/>
<keyword evidence="8" id="KW-1185">Reference proteome</keyword>
<dbReference type="InterPro" id="IPR000412">
    <property type="entry name" value="ABC_2_transport"/>
</dbReference>
<keyword evidence="4 5" id="KW-0472">Membrane</keyword>
<evidence type="ECO:0000256" key="5">
    <source>
        <dbReference type="SAM" id="Phobius"/>
    </source>
</evidence>
<dbReference type="InterPro" id="IPR051784">
    <property type="entry name" value="Nod_factor_ABC_transporter"/>
</dbReference>
<dbReference type="PANTHER" id="PTHR43229">
    <property type="entry name" value="NODULATION PROTEIN J"/>
    <property type="match status" value="1"/>
</dbReference>
<feature type="transmembrane region" description="Helical" evidence="5">
    <location>
        <begin position="169"/>
        <end position="191"/>
    </location>
</feature>
<evidence type="ECO:0000256" key="1">
    <source>
        <dbReference type="ARBA" id="ARBA00004141"/>
    </source>
</evidence>
<comment type="subcellular location">
    <subcellularLocation>
        <location evidence="1">Membrane</location>
        <topology evidence="1">Multi-pass membrane protein</topology>
    </subcellularLocation>
</comment>
<dbReference type="GO" id="GO:0043190">
    <property type="term" value="C:ATP-binding cassette (ABC) transporter complex"/>
    <property type="evidence" value="ECO:0007669"/>
    <property type="project" value="InterPro"/>
</dbReference>
<feature type="transmembrane region" description="Helical" evidence="5">
    <location>
        <begin position="218"/>
        <end position="238"/>
    </location>
</feature>
<dbReference type="Proteomes" id="UP000293846">
    <property type="component" value="Unassembled WGS sequence"/>
</dbReference>
<feature type="transmembrane region" description="Helical" evidence="5">
    <location>
        <begin position="97"/>
        <end position="123"/>
    </location>
</feature>
<feature type="domain" description="ABC transmembrane type-2" evidence="6">
    <location>
        <begin position="20"/>
        <end position="242"/>
    </location>
</feature>
<accession>A0A4V2NU76</accession>
<organism evidence="7 8">
    <name type="scientific">Cytobacillus praedii</name>
    <dbReference type="NCBI Taxonomy" id="1742358"/>
    <lineage>
        <taxon>Bacteria</taxon>
        <taxon>Bacillati</taxon>
        <taxon>Bacillota</taxon>
        <taxon>Bacilli</taxon>
        <taxon>Bacillales</taxon>
        <taxon>Bacillaceae</taxon>
        <taxon>Cytobacillus</taxon>
    </lineage>
</organism>
<dbReference type="GO" id="GO:0140359">
    <property type="term" value="F:ABC-type transporter activity"/>
    <property type="evidence" value="ECO:0007669"/>
    <property type="project" value="InterPro"/>
</dbReference>
<evidence type="ECO:0000313" key="7">
    <source>
        <dbReference type="EMBL" id="TCJ03271.1"/>
    </source>
</evidence>
<dbReference type="OrthoDB" id="63188at2"/>
<dbReference type="InterPro" id="IPR047817">
    <property type="entry name" value="ABC2_TM_bact-type"/>
</dbReference>
<dbReference type="PANTHER" id="PTHR43229:SF2">
    <property type="entry name" value="NODULATION PROTEIN J"/>
    <property type="match status" value="1"/>
</dbReference>
<dbReference type="Pfam" id="PF12698">
    <property type="entry name" value="ABC2_membrane_3"/>
    <property type="match status" value="1"/>
</dbReference>
<reference evidence="7 8" key="1">
    <citation type="submission" date="2019-03" db="EMBL/GenBank/DDBJ databases">
        <authorList>
            <person name="Jensen L."/>
            <person name="Storgaard J."/>
            <person name="Sulaj E."/>
            <person name="Schramm A."/>
            <person name="Marshall I.P.G."/>
        </authorList>
    </citation>
    <scope>NUCLEOTIDE SEQUENCE [LARGE SCALE GENOMIC DNA]</scope>
    <source>
        <strain evidence="7 8">2017H2G3</strain>
    </source>
</reference>
<feature type="transmembrane region" description="Helical" evidence="5">
    <location>
        <begin position="52"/>
        <end position="76"/>
    </location>
</feature>
<keyword evidence="3 5" id="KW-1133">Transmembrane helix</keyword>
<evidence type="ECO:0000313" key="8">
    <source>
        <dbReference type="Proteomes" id="UP000293846"/>
    </source>
</evidence>
<evidence type="ECO:0000256" key="4">
    <source>
        <dbReference type="ARBA" id="ARBA00023136"/>
    </source>
</evidence>
<dbReference type="InterPro" id="IPR013525">
    <property type="entry name" value="ABC2_TM"/>
</dbReference>
<evidence type="ECO:0000256" key="2">
    <source>
        <dbReference type="ARBA" id="ARBA00022692"/>
    </source>
</evidence>
<dbReference type="EMBL" id="SJTH01000019">
    <property type="protein sequence ID" value="TCJ03271.1"/>
    <property type="molecule type" value="Genomic_DNA"/>
</dbReference>
<evidence type="ECO:0000259" key="6">
    <source>
        <dbReference type="PROSITE" id="PS51012"/>
    </source>
</evidence>
<evidence type="ECO:0000256" key="3">
    <source>
        <dbReference type="ARBA" id="ARBA00022989"/>
    </source>
</evidence>
<name>A0A4V2NU76_9BACI</name>
<gene>
    <name evidence="7" type="ORF">E0Y62_15075</name>
</gene>
<dbReference type="RefSeq" id="WP_057765614.1">
    <property type="nucleotide sequence ID" value="NZ_CP183326.1"/>
</dbReference>
<dbReference type="STRING" id="1742358.GCA_001439605_02485"/>
<feature type="transmembrane region" description="Helical" evidence="5">
    <location>
        <begin position="135"/>
        <end position="157"/>
    </location>
</feature>
<sequence length="246" mass="27995">MRAFQMQCKAETIRILRNPYFVFWSLLMPIVFYIIFTKVFNTNIQDKQEWQAHYLMSMTAFSVMGSAIMTLGIRIVEERTKGWSVFMRITPLSDQAFFAAKMIGQTVIHLFSILIIFLAGALINQVTLTAFEWLMSGLWILLGSLPFLALGTLVGTMKRVDTASGVSNVIYMILAISGGMWMPMEIMPSIIQKIGVWLPSYNLGNGAWEIIRGNSPEWGNFLILLGYFFLFVLLSSYIRRKQEAAV</sequence>
<feature type="transmembrane region" description="Helical" evidence="5">
    <location>
        <begin position="21"/>
        <end position="40"/>
    </location>
</feature>